<dbReference type="EMBL" id="JAAQPH010000024">
    <property type="protein sequence ID" value="NIA71596.1"/>
    <property type="molecule type" value="Genomic_DNA"/>
</dbReference>
<protein>
    <submittedName>
        <fullName evidence="6">LysR family transcriptional regulator</fullName>
    </submittedName>
</protein>
<dbReference type="AlphaFoldDB" id="A0A967KHT6"/>
<comment type="similarity">
    <text evidence="1">Belongs to the LysR transcriptional regulatory family.</text>
</comment>
<evidence type="ECO:0000259" key="5">
    <source>
        <dbReference type="PROSITE" id="PS50931"/>
    </source>
</evidence>
<keyword evidence="3" id="KW-0238">DNA-binding</keyword>
<evidence type="ECO:0000313" key="6">
    <source>
        <dbReference type="EMBL" id="NIA71596.1"/>
    </source>
</evidence>
<dbReference type="SUPFAM" id="SSF53850">
    <property type="entry name" value="Periplasmic binding protein-like II"/>
    <property type="match status" value="1"/>
</dbReference>
<organism evidence="6 7">
    <name type="scientific">Pelagibius litoralis</name>
    <dbReference type="NCBI Taxonomy" id="374515"/>
    <lineage>
        <taxon>Bacteria</taxon>
        <taxon>Pseudomonadati</taxon>
        <taxon>Pseudomonadota</taxon>
        <taxon>Alphaproteobacteria</taxon>
        <taxon>Rhodospirillales</taxon>
        <taxon>Rhodovibrionaceae</taxon>
        <taxon>Pelagibius</taxon>
    </lineage>
</organism>
<dbReference type="GO" id="GO:0043565">
    <property type="term" value="F:sequence-specific DNA binding"/>
    <property type="evidence" value="ECO:0007669"/>
    <property type="project" value="TreeGrafter"/>
</dbReference>
<keyword evidence="2" id="KW-0805">Transcription regulation</keyword>
<dbReference type="Pfam" id="PF03466">
    <property type="entry name" value="LysR_substrate"/>
    <property type="match status" value="1"/>
</dbReference>
<feature type="domain" description="HTH lysR-type" evidence="5">
    <location>
        <begin position="1"/>
        <end position="59"/>
    </location>
</feature>
<evidence type="ECO:0000313" key="7">
    <source>
        <dbReference type="Proteomes" id="UP000761264"/>
    </source>
</evidence>
<dbReference type="RefSeq" id="WP_167229391.1">
    <property type="nucleotide sequence ID" value="NZ_JAAQPH010000024.1"/>
</dbReference>
<evidence type="ECO:0000256" key="3">
    <source>
        <dbReference type="ARBA" id="ARBA00023125"/>
    </source>
</evidence>
<dbReference type="Gene3D" id="3.40.190.290">
    <property type="match status" value="1"/>
</dbReference>
<dbReference type="InterPro" id="IPR058163">
    <property type="entry name" value="LysR-type_TF_proteobact-type"/>
</dbReference>
<keyword evidence="7" id="KW-1185">Reference proteome</keyword>
<dbReference type="Pfam" id="PF00126">
    <property type="entry name" value="HTH_1"/>
    <property type="match status" value="1"/>
</dbReference>
<dbReference type="CDD" id="cd08471">
    <property type="entry name" value="PBP2_CrgA_like_2"/>
    <property type="match status" value="1"/>
</dbReference>
<proteinExistence type="inferred from homology"/>
<dbReference type="SUPFAM" id="SSF46785">
    <property type="entry name" value="Winged helix' DNA-binding domain"/>
    <property type="match status" value="1"/>
</dbReference>
<dbReference type="InterPro" id="IPR005119">
    <property type="entry name" value="LysR_subst-bd"/>
</dbReference>
<dbReference type="InterPro" id="IPR036388">
    <property type="entry name" value="WH-like_DNA-bd_sf"/>
</dbReference>
<dbReference type="GO" id="GO:0006351">
    <property type="term" value="P:DNA-templated transcription"/>
    <property type="evidence" value="ECO:0007669"/>
    <property type="project" value="TreeGrafter"/>
</dbReference>
<keyword evidence="4" id="KW-0804">Transcription</keyword>
<dbReference type="Proteomes" id="UP000761264">
    <property type="component" value="Unassembled WGS sequence"/>
</dbReference>
<dbReference type="PANTHER" id="PTHR30537">
    <property type="entry name" value="HTH-TYPE TRANSCRIPTIONAL REGULATOR"/>
    <property type="match status" value="1"/>
</dbReference>
<comment type="caution">
    <text evidence="6">The sequence shown here is derived from an EMBL/GenBank/DDBJ whole genome shotgun (WGS) entry which is preliminary data.</text>
</comment>
<dbReference type="InterPro" id="IPR036390">
    <property type="entry name" value="WH_DNA-bd_sf"/>
</dbReference>
<dbReference type="PANTHER" id="PTHR30537:SF5">
    <property type="entry name" value="HTH-TYPE TRANSCRIPTIONAL ACTIVATOR TTDR-RELATED"/>
    <property type="match status" value="1"/>
</dbReference>
<dbReference type="FunFam" id="1.10.10.10:FF:000001">
    <property type="entry name" value="LysR family transcriptional regulator"/>
    <property type="match status" value="1"/>
</dbReference>
<dbReference type="PROSITE" id="PS50931">
    <property type="entry name" value="HTH_LYSR"/>
    <property type="match status" value="1"/>
</dbReference>
<dbReference type="Gene3D" id="1.10.10.10">
    <property type="entry name" value="Winged helix-like DNA-binding domain superfamily/Winged helix DNA-binding domain"/>
    <property type="match status" value="1"/>
</dbReference>
<reference evidence="6" key="1">
    <citation type="submission" date="2020-03" db="EMBL/GenBank/DDBJ databases">
        <title>Genome of Pelagibius litoralis DSM 21314T.</title>
        <authorList>
            <person name="Wang G."/>
        </authorList>
    </citation>
    <scope>NUCLEOTIDE SEQUENCE</scope>
    <source>
        <strain evidence="6">DSM 21314</strain>
    </source>
</reference>
<evidence type="ECO:0000256" key="4">
    <source>
        <dbReference type="ARBA" id="ARBA00023163"/>
    </source>
</evidence>
<dbReference type="GO" id="GO:0003700">
    <property type="term" value="F:DNA-binding transcription factor activity"/>
    <property type="evidence" value="ECO:0007669"/>
    <property type="project" value="InterPro"/>
</dbReference>
<evidence type="ECO:0000256" key="1">
    <source>
        <dbReference type="ARBA" id="ARBA00009437"/>
    </source>
</evidence>
<sequence length="301" mass="33062">MDRLQTMTVFVAVAEEAGFAPAARRLGLSPPSVTRAVSELEGRLNARLFHRTTRSVHLTSAGERYLLDCRRILQEVEDADSAAAGVHGRLQGRVTVTSSVLFGRLVLAPIVLELLQRHPQLSISTLQIDWVVNLMEEDIDVAVRIAELRDSSLSARRVGAIGRVLCASPAYLRKHGRPKTPDDLAGHDTIGFTAAAAISEWAFHHDGKRRIFRPRARLQVNNADMAIAAAGAGFGITRVLSYMVARQVEAGELEIVLQDYAPPLLPVHVVHKETGRTSARVRAVFDFLAERLKEHPAVKAR</sequence>
<gene>
    <name evidence="6" type="ORF">HBA54_23675</name>
</gene>
<accession>A0A967KHT6</accession>
<evidence type="ECO:0000256" key="2">
    <source>
        <dbReference type="ARBA" id="ARBA00023015"/>
    </source>
</evidence>
<dbReference type="InterPro" id="IPR000847">
    <property type="entry name" value="LysR_HTH_N"/>
</dbReference>
<name>A0A967KHT6_9PROT</name>